<dbReference type="EMBL" id="CM026425">
    <property type="protein sequence ID" value="KAG0577873.1"/>
    <property type="molecule type" value="Genomic_DNA"/>
</dbReference>
<evidence type="ECO:0000313" key="2">
    <source>
        <dbReference type="Proteomes" id="UP000822688"/>
    </source>
</evidence>
<proteinExistence type="predicted"/>
<sequence>MWARWEGGVVWRDLGLGLSGRAWCDRGEVWWRLGDWEGGGVARNLLSLLRHCSWFWGQTFGSWCDFCFPKCWWLRVVVDFGEYSSFESRGSVACELVERVAL</sequence>
<accession>A0A8T0I637</accession>
<name>A0A8T0I637_CERPU</name>
<dbReference type="Proteomes" id="UP000822688">
    <property type="component" value="Chromosome 5"/>
</dbReference>
<evidence type="ECO:0000313" key="1">
    <source>
        <dbReference type="EMBL" id="KAG0577873.1"/>
    </source>
</evidence>
<reference evidence="1" key="1">
    <citation type="submission" date="2020-06" db="EMBL/GenBank/DDBJ databases">
        <title>WGS assembly of Ceratodon purpureus strain R40.</title>
        <authorList>
            <person name="Carey S.B."/>
            <person name="Jenkins J."/>
            <person name="Shu S."/>
            <person name="Lovell J.T."/>
            <person name="Sreedasyam A."/>
            <person name="Maumus F."/>
            <person name="Tiley G.P."/>
            <person name="Fernandez-Pozo N."/>
            <person name="Barry K."/>
            <person name="Chen C."/>
            <person name="Wang M."/>
            <person name="Lipzen A."/>
            <person name="Daum C."/>
            <person name="Saski C.A."/>
            <person name="Payton A.C."/>
            <person name="Mcbreen J.C."/>
            <person name="Conrad R.E."/>
            <person name="Kollar L.M."/>
            <person name="Olsson S."/>
            <person name="Huttunen S."/>
            <person name="Landis J.B."/>
            <person name="Wickett N.J."/>
            <person name="Johnson M.G."/>
            <person name="Rensing S.A."/>
            <person name="Grimwood J."/>
            <person name="Schmutz J."/>
            <person name="Mcdaniel S.F."/>
        </authorList>
    </citation>
    <scope>NUCLEOTIDE SEQUENCE</scope>
    <source>
        <strain evidence="1">R40</strain>
    </source>
</reference>
<keyword evidence="2" id="KW-1185">Reference proteome</keyword>
<comment type="caution">
    <text evidence="1">The sequence shown here is derived from an EMBL/GenBank/DDBJ whole genome shotgun (WGS) entry which is preliminary data.</text>
</comment>
<gene>
    <name evidence="1" type="ORF">KC19_5G187800</name>
</gene>
<organism evidence="1 2">
    <name type="scientific">Ceratodon purpureus</name>
    <name type="common">Fire moss</name>
    <name type="synonym">Dicranum purpureum</name>
    <dbReference type="NCBI Taxonomy" id="3225"/>
    <lineage>
        <taxon>Eukaryota</taxon>
        <taxon>Viridiplantae</taxon>
        <taxon>Streptophyta</taxon>
        <taxon>Embryophyta</taxon>
        <taxon>Bryophyta</taxon>
        <taxon>Bryophytina</taxon>
        <taxon>Bryopsida</taxon>
        <taxon>Dicranidae</taxon>
        <taxon>Pseudoditrichales</taxon>
        <taxon>Ditrichaceae</taxon>
        <taxon>Ceratodon</taxon>
    </lineage>
</organism>
<protein>
    <submittedName>
        <fullName evidence="1">Uncharacterized protein</fullName>
    </submittedName>
</protein>
<dbReference type="AlphaFoldDB" id="A0A8T0I637"/>